<dbReference type="GO" id="GO:0016491">
    <property type="term" value="F:oxidoreductase activity"/>
    <property type="evidence" value="ECO:0007669"/>
    <property type="project" value="UniProtKB-KW"/>
</dbReference>
<dbReference type="GO" id="GO:0005829">
    <property type="term" value="C:cytosol"/>
    <property type="evidence" value="ECO:0007669"/>
    <property type="project" value="TreeGrafter"/>
</dbReference>
<dbReference type="CDD" id="cd19081">
    <property type="entry name" value="AKR_AKR9C1"/>
    <property type="match status" value="1"/>
</dbReference>
<dbReference type="AlphaFoldDB" id="A0A099CTZ3"/>
<dbReference type="Pfam" id="PF00248">
    <property type="entry name" value="Aldo_ket_red"/>
    <property type="match status" value="1"/>
</dbReference>
<evidence type="ECO:0000313" key="6">
    <source>
        <dbReference type="Proteomes" id="UP000560000"/>
    </source>
</evidence>
<evidence type="ECO:0000313" key="3">
    <source>
        <dbReference type="EMBL" id="KGI77264.1"/>
    </source>
</evidence>
<dbReference type="RefSeq" id="WP_043102051.1">
    <property type="nucleotide sequence ID" value="NZ_JACHET010000001.1"/>
</dbReference>
<evidence type="ECO:0000313" key="4">
    <source>
        <dbReference type="EMBL" id="MBB6185541.1"/>
    </source>
</evidence>
<dbReference type="InterPro" id="IPR050523">
    <property type="entry name" value="AKR_Detox_Biosynth"/>
</dbReference>
<feature type="domain" description="NADP-dependent oxidoreductase" evidence="2">
    <location>
        <begin position="16"/>
        <end position="311"/>
    </location>
</feature>
<dbReference type="InterPro" id="IPR036812">
    <property type="entry name" value="NAD(P)_OxRdtase_dom_sf"/>
</dbReference>
<comment type="caution">
    <text evidence="3">The sequence shown here is derived from an EMBL/GenBank/DDBJ whole genome shotgun (WGS) entry which is preliminary data.</text>
</comment>
<dbReference type="InterPro" id="IPR023210">
    <property type="entry name" value="NADP_OxRdtase_dom"/>
</dbReference>
<reference evidence="3 5" key="1">
    <citation type="submission" date="2014-09" db="EMBL/GenBank/DDBJ databases">
        <title>Xanthomonadaceae 3.5X direct submission.</title>
        <authorList>
            <person name="Fang T."/>
            <person name="Wang H."/>
        </authorList>
    </citation>
    <scope>NUCLEOTIDE SEQUENCE [LARGE SCALE GENOMIC DNA]</scope>
    <source>
        <strain evidence="3 5">3.5X</strain>
    </source>
</reference>
<name>A0A099CTZ3_9GAMM</name>
<accession>A0A099CTZ3</accession>
<evidence type="ECO:0000256" key="1">
    <source>
        <dbReference type="ARBA" id="ARBA00023002"/>
    </source>
</evidence>
<dbReference type="SUPFAM" id="SSF51430">
    <property type="entry name" value="NAD(P)-linked oxidoreductase"/>
    <property type="match status" value="1"/>
</dbReference>
<dbReference type="PANTHER" id="PTHR43364">
    <property type="entry name" value="NADH-SPECIFIC METHYLGLYOXAL REDUCTASE-RELATED"/>
    <property type="match status" value="1"/>
</dbReference>
<evidence type="ECO:0000313" key="5">
    <source>
        <dbReference type="Proteomes" id="UP000029708"/>
    </source>
</evidence>
<dbReference type="Proteomes" id="UP000029708">
    <property type="component" value="Unassembled WGS sequence"/>
</dbReference>
<gene>
    <name evidence="4" type="ORF">HNQ86_002886</name>
    <name evidence="3" type="ORF">LF63_0111795</name>
</gene>
<dbReference type="PANTHER" id="PTHR43364:SF6">
    <property type="entry name" value="OXIDOREDUCTASE-RELATED"/>
    <property type="match status" value="1"/>
</dbReference>
<dbReference type="EMBL" id="JROI01000013">
    <property type="protein sequence ID" value="KGI77264.1"/>
    <property type="molecule type" value="Genomic_DNA"/>
</dbReference>
<evidence type="ECO:0000259" key="2">
    <source>
        <dbReference type="Pfam" id="PF00248"/>
    </source>
</evidence>
<keyword evidence="1" id="KW-0560">Oxidoreductase</keyword>
<dbReference type="HOGENOM" id="CLU_023205_2_0_6"/>
<dbReference type="OrthoDB" id="9772407at2"/>
<sequence>MELRRLGRSALEIAPLALGGNVFGWTADEKASFAVLDAFVEAGFQLIDTADVYSQWVPGHVGGESETVIGKWLRRSGKRDRVLIATKVAKDSRRRGLSPDNIRLAVEESLQRLGIETIDLYQSHEFDPDVPQAETLGAYARLIEQGKVRFIGASNFTAAQMREALQVSAEHDLPRYECMQPEYNLMERVEYEDALQTLAVDERIGVISYFALASGFLSGKYRSSDDLGKSARGGSVQKYLNAHGLKVLRAMDDIAAHHDASTVQIALAWLMAKPGITAPIASATSTQQLQELVGAARLKLAAEEIERLDRVSARS</sequence>
<keyword evidence="5" id="KW-1185">Reference proteome</keyword>
<dbReference type="Proteomes" id="UP000560000">
    <property type="component" value="Unassembled WGS sequence"/>
</dbReference>
<dbReference type="STRING" id="1543381.LF63_0111795"/>
<protein>
    <submittedName>
        <fullName evidence="3 4">Alcohol dehydrogenase</fullName>
    </submittedName>
</protein>
<organism evidence="3 5">
    <name type="scientific">Oleiagrimonas soli</name>
    <dbReference type="NCBI Taxonomy" id="1543381"/>
    <lineage>
        <taxon>Bacteria</taxon>
        <taxon>Pseudomonadati</taxon>
        <taxon>Pseudomonadota</taxon>
        <taxon>Gammaproteobacteria</taxon>
        <taxon>Lysobacterales</taxon>
        <taxon>Rhodanobacteraceae</taxon>
        <taxon>Oleiagrimonas</taxon>
    </lineage>
</organism>
<proteinExistence type="predicted"/>
<dbReference type="Gene3D" id="3.20.20.100">
    <property type="entry name" value="NADP-dependent oxidoreductase domain"/>
    <property type="match status" value="1"/>
</dbReference>
<dbReference type="EMBL" id="JACHET010000001">
    <property type="protein sequence ID" value="MBB6185541.1"/>
    <property type="molecule type" value="Genomic_DNA"/>
</dbReference>
<dbReference type="FunFam" id="3.20.20.100:FF:000004">
    <property type="entry name" value="Oxidoreductase, aldo/keto reductase"/>
    <property type="match status" value="1"/>
</dbReference>
<reference evidence="4 6" key="2">
    <citation type="submission" date="2020-08" db="EMBL/GenBank/DDBJ databases">
        <title>Genomic Encyclopedia of Type Strains, Phase IV (KMG-IV): sequencing the most valuable type-strain genomes for metagenomic binning, comparative biology and taxonomic classification.</title>
        <authorList>
            <person name="Goeker M."/>
        </authorList>
    </citation>
    <scope>NUCLEOTIDE SEQUENCE [LARGE SCALE GENOMIC DNA]</scope>
    <source>
        <strain evidence="4 6">DSM 107085</strain>
    </source>
</reference>